<dbReference type="Proteomes" id="UP000470302">
    <property type="component" value="Unassembled WGS sequence"/>
</dbReference>
<name>A0A845GBK0_9BURK</name>
<dbReference type="EMBL" id="WWCW01000144">
    <property type="protein sequence ID" value="MYM90832.1"/>
    <property type="molecule type" value="Genomic_DNA"/>
</dbReference>
<sequence>MAVYFNLGHGTKPLVHSANYPWPYDIDVCFDAVRHPIAFSEGVGHGSAGCAVAAPEALEQKWREHFEITKSSWLIPYIENLVRGIPLPRDEIVSRFIELSGKEPDSYESKFS</sequence>
<organism evidence="1 2">
    <name type="scientific">Duganella vulcania</name>
    <dbReference type="NCBI Taxonomy" id="2692166"/>
    <lineage>
        <taxon>Bacteria</taxon>
        <taxon>Pseudomonadati</taxon>
        <taxon>Pseudomonadota</taxon>
        <taxon>Betaproteobacteria</taxon>
        <taxon>Burkholderiales</taxon>
        <taxon>Oxalobacteraceae</taxon>
        <taxon>Telluria group</taxon>
        <taxon>Duganella</taxon>
    </lineage>
</organism>
<dbReference type="RefSeq" id="WP_161099559.1">
    <property type="nucleotide sequence ID" value="NZ_WWCW01000144.1"/>
</dbReference>
<protein>
    <submittedName>
        <fullName evidence="1">Uncharacterized protein</fullName>
    </submittedName>
</protein>
<accession>A0A845GBK0</accession>
<evidence type="ECO:0000313" key="1">
    <source>
        <dbReference type="EMBL" id="MYM90832.1"/>
    </source>
</evidence>
<comment type="caution">
    <text evidence="1">The sequence shown here is derived from an EMBL/GenBank/DDBJ whole genome shotgun (WGS) entry which is preliminary data.</text>
</comment>
<dbReference type="AlphaFoldDB" id="A0A845GBK0"/>
<proteinExistence type="predicted"/>
<evidence type="ECO:0000313" key="2">
    <source>
        <dbReference type="Proteomes" id="UP000470302"/>
    </source>
</evidence>
<gene>
    <name evidence="1" type="ORF">GTP91_27120</name>
</gene>
<reference evidence="1 2" key="1">
    <citation type="submission" date="2020-01" db="EMBL/GenBank/DDBJ databases">
        <title>Novel species isolated from a subtropical stream in China.</title>
        <authorList>
            <person name="Lu H."/>
        </authorList>
    </citation>
    <scope>NUCLEOTIDE SEQUENCE [LARGE SCALE GENOMIC DNA]</scope>
    <source>
        <strain evidence="1 2">FT82W</strain>
    </source>
</reference>